<dbReference type="Proteomes" id="UP000183760">
    <property type="component" value="Unassembled WGS sequence"/>
</dbReference>
<protein>
    <submittedName>
        <fullName evidence="2">Uncharacterized protein</fullName>
    </submittedName>
</protein>
<accession>A0ABY1CMX4</accession>
<evidence type="ECO:0000313" key="2">
    <source>
        <dbReference type="EMBL" id="SEU25079.1"/>
    </source>
</evidence>
<keyword evidence="3" id="KW-1185">Reference proteome</keyword>
<name>A0ABY1CMX4_MYXFU</name>
<reference evidence="2 3" key="1">
    <citation type="submission" date="2016-10" db="EMBL/GenBank/DDBJ databases">
        <authorList>
            <person name="Varghese N."/>
            <person name="Submissions S."/>
        </authorList>
    </citation>
    <scope>NUCLEOTIDE SEQUENCE [LARGE SCALE GENOMIC DNA]</scope>
    <source>
        <strain evidence="2 3">DSM 16525</strain>
    </source>
</reference>
<evidence type="ECO:0000313" key="3">
    <source>
        <dbReference type="Proteomes" id="UP000183760"/>
    </source>
</evidence>
<organism evidence="2 3">
    <name type="scientific">Myxococcus fulvus</name>
    <dbReference type="NCBI Taxonomy" id="33"/>
    <lineage>
        <taxon>Bacteria</taxon>
        <taxon>Pseudomonadati</taxon>
        <taxon>Myxococcota</taxon>
        <taxon>Myxococcia</taxon>
        <taxon>Myxococcales</taxon>
        <taxon>Cystobacterineae</taxon>
        <taxon>Myxococcaceae</taxon>
        <taxon>Myxococcus</taxon>
    </lineage>
</organism>
<dbReference type="EMBL" id="FOIB01000007">
    <property type="protein sequence ID" value="SEU25079.1"/>
    <property type="molecule type" value="Genomic_DNA"/>
</dbReference>
<evidence type="ECO:0000256" key="1">
    <source>
        <dbReference type="SAM" id="MobiDB-lite"/>
    </source>
</evidence>
<feature type="compositionally biased region" description="Polar residues" evidence="1">
    <location>
        <begin position="12"/>
        <end position="22"/>
    </location>
</feature>
<proteinExistence type="predicted"/>
<sequence length="37" mass="4140">MPRLTRLDSGPQMESGSLSPPQAMQRRESSRAFLSFS</sequence>
<feature type="region of interest" description="Disordered" evidence="1">
    <location>
        <begin position="1"/>
        <end position="37"/>
    </location>
</feature>
<comment type="caution">
    <text evidence="2">The sequence shown here is derived from an EMBL/GenBank/DDBJ whole genome shotgun (WGS) entry which is preliminary data.</text>
</comment>
<gene>
    <name evidence="2" type="ORF">SAMN05443572_10744</name>
</gene>